<evidence type="ECO:0000313" key="2">
    <source>
        <dbReference type="EMBL" id="JAC92035.1"/>
    </source>
</evidence>
<dbReference type="Pfam" id="PF21355">
    <property type="entry name" value="TRAF-mep_MATH"/>
    <property type="match status" value="1"/>
</dbReference>
<sequence length="303" mass="34362">MSCLAACATQWCCRVTFWSISRMVAAIPKPHVCLPTTLPPKSFGNVSKVCLEMNRAIGKISEDILSLQSSLNRCSEDARAEGTRCKGPLEAETSRLTEQLNGLSTVYAFEFMEGLQVLREAMADYKKHVSEELCLQRDKLTDILDVVRKSLPSPYKHERIHWYIEHWADLKNEALRSGSKSLYSPKRTMYGYNLSQSVQLTCMGREVGLGCFMHLLPGKDDSQLEWPFSKVYTVGVIHPKGQSNVISYKVNSGWHIYRRNLFLRPKGRRKGGFGAVCLSTVEELEFDGFIENDTLHVFLEIEP</sequence>
<dbReference type="InterPro" id="IPR008974">
    <property type="entry name" value="TRAF-like"/>
</dbReference>
<evidence type="ECO:0000259" key="1">
    <source>
        <dbReference type="Pfam" id="PF21355"/>
    </source>
</evidence>
<organism evidence="2">
    <name type="scientific">Ixodes ricinus</name>
    <name type="common">Common tick</name>
    <name type="synonym">Acarus ricinus</name>
    <dbReference type="NCBI Taxonomy" id="34613"/>
    <lineage>
        <taxon>Eukaryota</taxon>
        <taxon>Metazoa</taxon>
        <taxon>Ecdysozoa</taxon>
        <taxon>Arthropoda</taxon>
        <taxon>Chelicerata</taxon>
        <taxon>Arachnida</taxon>
        <taxon>Acari</taxon>
        <taxon>Parasitiformes</taxon>
        <taxon>Ixodida</taxon>
        <taxon>Ixodoidea</taxon>
        <taxon>Ixodidae</taxon>
        <taxon>Ixodinae</taxon>
        <taxon>Ixodes</taxon>
    </lineage>
</organism>
<dbReference type="InterPro" id="IPR049342">
    <property type="entry name" value="TRAF1-6_MATH_dom"/>
</dbReference>
<dbReference type="AlphaFoldDB" id="A0A090XAJ1"/>
<dbReference type="Gene3D" id="2.60.210.10">
    <property type="entry name" value="Apoptosis, Tumor Necrosis Factor Receptor Associated Protein 2, Chain A"/>
    <property type="match status" value="1"/>
</dbReference>
<dbReference type="SUPFAM" id="SSF49599">
    <property type="entry name" value="TRAF domain-like"/>
    <property type="match status" value="1"/>
</dbReference>
<keyword evidence="2" id="KW-0675">Receptor</keyword>
<name>A0A090XAJ1_IXORI</name>
<feature type="domain" description="TRAF1-6 MATH" evidence="1">
    <location>
        <begin position="183"/>
        <end position="297"/>
    </location>
</feature>
<reference evidence="2" key="1">
    <citation type="journal article" date="2015" name="PLoS Negl. Trop. Dis.">
        <title>Deep Sequencing Analysis of the Ixodes ricinus Haemocytome.</title>
        <authorList>
            <person name="Kotsyfakis M."/>
            <person name="Kopacek P."/>
            <person name="Franta Z."/>
            <person name="Pedra J.H."/>
            <person name="Ribeiro J.M."/>
        </authorList>
    </citation>
    <scope>NUCLEOTIDE SEQUENCE</scope>
</reference>
<accession>A0A090XAJ1</accession>
<protein>
    <submittedName>
        <fullName evidence="2">Putative tumor necrosis factor receptor</fullName>
    </submittedName>
</protein>
<dbReference type="EMBL" id="GBIH01002675">
    <property type="protein sequence ID" value="JAC92035.1"/>
    <property type="molecule type" value="mRNA"/>
</dbReference>
<proteinExistence type="evidence at transcript level"/>